<evidence type="ECO:0000256" key="1">
    <source>
        <dbReference type="SAM" id="MobiDB-lite"/>
    </source>
</evidence>
<gene>
    <name evidence="2" type="ORF">OJAV_G00048990</name>
</gene>
<organism evidence="2 3">
    <name type="scientific">Oryzias javanicus</name>
    <name type="common">Javanese ricefish</name>
    <name type="synonym">Aplocheilus javanicus</name>
    <dbReference type="NCBI Taxonomy" id="123683"/>
    <lineage>
        <taxon>Eukaryota</taxon>
        <taxon>Metazoa</taxon>
        <taxon>Chordata</taxon>
        <taxon>Craniata</taxon>
        <taxon>Vertebrata</taxon>
        <taxon>Euteleostomi</taxon>
        <taxon>Actinopterygii</taxon>
        <taxon>Neopterygii</taxon>
        <taxon>Teleostei</taxon>
        <taxon>Neoteleostei</taxon>
        <taxon>Acanthomorphata</taxon>
        <taxon>Ovalentaria</taxon>
        <taxon>Atherinomorphae</taxon>
        <taxon>Beloniformes</taxon>
        <taxon>Adrianichthyidae</taxon>
        <taxon>Oryziinae</taxon>
        <taxon>Oryzias</taxon>
    </lineage>
</organism>
<feature type="compositionally biased region" description="Basic and acidic residues" evidence="1">
    <location>
        <begin position="36"/>
        <end position="45"/>
    </location>
</feature>
<accession>A0A437DEY6</accession>
<evidence type="ECO:0000313" key="2">
    <source>
        <dbReference type="EMBL" id="RVE73385.1"/>
    </source>
</evidence>
<sequence>MGGARTDRPPVGAGERGGGPDEQRAGPGRDVQQGAAHRDLLRERPSPPLNTRSLHGVMKAGHISLSLVYKFTVLRVYLTAHFWLVPVAFYHSVVDFKSVKMKAG</sequence>
<reference evidence="2 3" key="2">
    <citation type="submission" date="2019-01" db="EMBL/GenBank/DDBJ databases">
        <title>A chromosome length genome reference of the Java medaka (oryzias javanicus).</title>
        <authorList>
            <person name="Herpin A."/>
            <person name="Takehana Y."/>
            <person name="Naruse K."/>
            <person name="Ansai S."/>
            <person name="Kawaguchi M."/>
        </authorList>
    </citation>
    <scope>NUCLEOTIDE SEQUENCE [LARGE SCALE GENOMIC DNA]</scope>
    <source>
        <strain evidence="2">RS831</strain>
        <tissue evidence="2">Whole body</tissue>
    </source>
</reference>
<name>A0A437DEY6_ORYJA</name>
<dbReference type="Proteomes" id="UP000283210">
    <property type="component" value="Chromosome 5"/>
</dbReference>
<dbReference type="EMBL" id="CM012441">
    <property type="protein sequence ID" value="RVE73385.1"/>
    <property type="molecule type" value="Genomic_DNA"/>
</dbReference>
<reference evidence="2 3" key="1">
    <citation type="submission" date="2018-11" db="EMBL/GenBank/DDBJ databases">
        <authorList>
            <person name="Lopez-Roques C."/>
            <person name="Donnadieu C."/>
            <person name="Bouchez O."/>
            <person name="Klopp C."/>
            <person name="Cabau C."/>
            <person name="Zahm M."/>
        </authorList>
    </citation>
    <scope>NUCLEOTIDE SEQUENCE [LARGE SCALE GENOMIC DNA]</scope>
    <source>
        <strain evidence="2">RS831</strain>
        <tissue evidence="2">Whole body</tissue>
    </source>
</reference>
<proteinExistence type="predicted"/>
<dbReference type="AlphaFoldDB" id="A0A437DEY6"/>
<feature type="region of interest" description="Disordered" evidence="1">
    <location>
        <begin position="1"/>
        <end position="53"/>
    </location>
</feature>
<keyword evidence="3" id="KW-1185">Reference proteome</keyword>
<evidence type="ECO:0000313" key="3">
    <source>
        <dbReference type="Proteomes" id="UP000283210"/>
    </source>
</evidence>
<protein>
    <submittedName>
        <fullName evidence="2">Uncharacterized protein</fullName>
    </submittedName>
</protein>